<dbReference type="PROSITE" id="PS50005">
    <property type="entry name" value="TPR"/>
    <property type="match status" value="1"/>
</dbReference>
<dbReference type="InterPro" id="IPR019734">
    <property type="entry name" value="TPR_rpt"/>
</dbReference>
<evidence type="ECO:0000256" key="1">
    <source>
        <dbReference type="PROSITE-ProRule" id="PRU00339"/>
    </source>
</evidence>
<dbReference type="RefSeq" id="WP_274266094.1">
    <property type="nucleotide sequence ID" value="NZ_CP117880.1"/>
</dbReference>
<gene>
    <name evidence="2" type="ORF">PQ465_13720</name>
</gene>
<proteinExistence type="predicted"/>
<dbReference type="EMBL" id="CP117880">
    <property type="protein sequence ID" value="WDF67364.1"/>
    <property type="molecule type" value="Genomic_DNA"/>
</dbReference>
<keyword evidence="3" id="KW-1185">Reference proteome</keyword>
<accession>A0ABY7WJ01</accession>
<evidence type="ECO:0000313" key="3">
    <source>
        <dbReference type="Proteomes" id="UP001221558"/>
    </source>
</evidence>
<evidence type="ECO:0000313" key="2">
    <source>
        <dbReference type="EMBL" id="WDF67364.1"/>
    </source>
</evidence>
<sequence length="769" mass="90624">MVNYPDLEHLFYSGDIEACIIQGEQYLKVHPHDIDALLLLATAYHDIVFYEDIGIVFDAIQNYTVPYLKRILALDPNHKKALQYILHYTLQHQQTIGGKSEDKRHITNKNSQEYIAYAKLLLQSDALLYSGYSFLWQIYETLDEPEKQLQLADEAIAVFEKKFAQNREMRDFHVSSFWIRKIRLLNNLPGIPKAAICTYIQNQVKNLVSKEEQDFPLLAEIAYQDGSLELPVELLSLVLQNDRSLQGLGEVAEKWYGRVTDELDNGVYSPELCAFQLRLERNYPDHIDVDSDLYYSHALQAMSNYPKHYFGYHFAGVYLFDRKEYQKAIPLFEKAIQRHPMAETVRCYIESYLYVYHRVPTIPAMESHPKEIYEEATYLDDWEDDLLTSELYSALCQARLTFYEQAYLAFHAYLDHNAYQSFYDCNPMLFAMCANNLATVHNELGQFIQSAAIAEEALRHSNFWELHAIRIDSLLLANLFEQAKIALDRYFETFPEEEIPFLKHLIFLANKIEVNYQLLGDQDVFEDSRILLYQIYDYALAHQGMDREDAGDLEAAKTTVQNVFYQFVEPLDREAQIAIFEQHAERYPDESHPQYMLMQLYHDVGNYEKSNQAAYAYLSNKSELIIDPFDKARAINFVLKTHVLQEQYDRATIIFDENYRLVKDQLQEKEQLSWLFYSIKLKFEQQLYEELYPLVQSFRNLYQELSWPYDTDMEQVLLWEARSLHQDGHTEKAIAVLDDLIRYDNHDPAADAYRAQWKKRGFFARFRFK</sequence>
<dbReference type="Gene3D" id="1.25.40.10">
    <property type="entry name" value="Tetratricopeptide repeat domain"/>
    <property type="match status" value="2"/>
</dbReference>
<feature type="repeat" description="TPR" evidence="1">
    <location>
        <begin position="309"/>
        <end position="342"/>
    </location>
</feature>
<dbReference type="Proteomes" id="UP001221558">
    <property type="component" value="Chromosome"/>
</dbReference>
<reference evidence="2 3" key="1">
    <citation type="submission" date="2023-02" db="EMBL/GenBank/DDBJ databases">
        <title>Genome sequence of Sphingobacterium sp. KACC 22765.</title>
        <authorList>
            <person name="Kim S."/>
            <person name="Heo J."/>
            <person name="Kwon S.-W."/>
        </authorList>
    </citation>
    <scope>NUCLEOTIDE SEQUENCE [LARGE SCALE GENOMIC DNA]</scope>
    <source>
        <strain evidence="2 3">KACC 22765</strain>
    </source>
</reference>
<keyword evidence="1" id="KW-0802">TPR repeat</keyword>
<dbReference type="InterPro" id="IPR011990">
    <property type="entry name" value="TPR-like_helical_dom_sf"/>
</dbReference>
<dbReference type="Pfam" id="PF13374">
    <property type="entry name" value="TPR_10"/>
    <property type="match status" value="1"/>
</dbReference>
<protein>
    <submittedName>
        <fullName evidence="2">Tetratricopeptide repeat protein</fullName>
    </submittedName>
</protein>
<name>A0ABY7WJ01_9SPHI</name>
<organism evidence="2 3">
    <name type="scientific">Sphingobacterium oryzagri</name>
    <dbReference type="NCBI Taxonomy" id="3025669"/>
    <lineage>
        <taxon>Bacteria</taxon>
        <taxon>Pseudomonadati</taxon>
        <taxon>Bacteroidota</taxon>
        <taxon>Sphingobacteriia</taxon>
        <taxon>Sphingobacteriales</taxon>
        <taxon>Sphingobacteriaceae</taxon>
        <taxon>Sphingobacterium</taxon>
    </lineage>
</organism>
<dbReference type="SUPFAM" id="SSF48452">
    <property type="entry name" value="TPR-like"/>
    <property type="match status" value="1"/>
</dbReference>